<accession>A0A8T3C604</accession>
<comment type="caution">
    <text evidence="1">The sequence shown here is derived from an EMBL/GenBank/DDBJ whole genome shotgun (WGS) entry which is preliminary data.</text>
</comment>
<dbReference type="AlphaFoldDB" id="A0A8T3C604"/>
<proteinExistence type="predicted"/>
<dbReference type="EMBL" id="JAGYWB010000002">
    <property type="protein sequence ID" value="KAI0529316.1"/>
    <property type="molecule type" value="Genomic_DNA"/>
</dbReference>
<evidence type="ECO:0000313" key="1">
    <source>
        <dbReference type="EMBL" id="KAI0529316.1"/>
    </source>
</evidence>
<name>A0A8T3C604_DENNO</name>
<dbReference type="OrthoDB" id="790227at2759"/>
<organism evidence="1 2">
    <name type="scientific">Dendrobium nobile</name>
    <name type="common">Orchid</name>
    <dbReference type="NCBI Taxonomy" id="94219"/>
    <lineage>
        <taxon>Eukaryota</taxon>
        <taxon>Viridiplantae</taxon>
        <taxon>Streptophyta</taxon>
        <taxon>Embryophyta</taxon>
        <taxon>Tracheophyta</taxon>
        <taxon>Spermatophyta</taxon>
        <taxon>Magnoliopsida</taxon>
        <taxon>Liliopsida</taxon>
        <taxon>Asparagales</taxon>
        <taxon>Orchidaceae</taxon>
        <taxon>Epidendroideae</taxon>
        <taxon>Malaxideae</taxon>
        <taxon>Dendrobiinae</taxon>
        <taxon>Dendrobium</taxon>
    </lineage>
</organism>
<keyword evidence="2" id="KW-1185">Reference proteome</keyword>
<evidence type="ECO:0000313" key="2">
    <source>
        <dbReference type="Proteomes" id="UP000829196"/>
    </source>
</evidence>
<gene>
    <name evidence="1" type="ORF">KFK09_001863</name>
</gene>
<sequence length="56" mass="6306">MKEVDGITTGFLSQRKGGYGEIGRRYGLDWIEPWYGNLLSGNFQIQRNPGTKKGQS</sequence>
<protein>
    <submittedName>
        <fullName evidence="1">Uncharacterized protein</fullName>
    </submittedName>
</protein>
<reference evidence="1" key="1">
    <citation type="journal article" date="2022" name="Front. Genet.">
        <title>Chromosome-Scale Assembly of the Dendrobium nobile Genome Provides Insights Into the Molecular Mechanism of the Biosynthesis of the Medicinal Active Ingredient of Dendrobium.</title>
        <authorList>
            <person name="Xu Q."/>
            <person name="Niu S.-C."/>
            <person name="Li K.-L."/>
            <person name="Zheng P.-J."/>
            <person name="Zhang X.-J."/>
            <person name="Jia Y."/>
            <person name="Liu Y."/>
            <person name="Niu Y.-X."/>
            <person name="Yu L.-H."/>
            <person name="Chen D.-F."/>
            <person name="Zhang G.-Q."/>
        </authorList>
    </citation>
    <scope>NUCLEOTIDE SEQUENCE</scope>
    <source>
        <tissue evidence="1">Leaf</tissue>
    </source>
</reference>
<dbReference type="Proteomes" id="UP000829196">
    <property type="component" value="Unassembled WGS sequence"/>
</dbReference>